<reference evidence="10 11" key="1">
    <citation type="submission" date="2021-06" db="EMBL/GenBank/DDBJ databases">
        <title>Caerostris darwini draft genome.</title>
        <authorList>
            <person name="Kono N."/>
            <person name="Arakawa K."/>
        </authorList>
    </citation>
    <scope>NUCLEOTIDE SEQUENCE [LARGE SCALE GENOMIC DNA]</scope>
</reference>
<keyword evidence="4" id="KW-0964">Secreted</keyword>
<protein>
    <submittedName>
        <fullName evidence="10">Uncharacterized protein</fullName>
    </submittedName>
</protein>
<dbReference type="Gene3D" id="1.25.40.10">
    <property type="entry name" value="Tetratricopeptide repeat domain"/>
    <property type="match status" value="2"/>
</dbReference>
<dbReference type="SUPFAM" id="SSF48403">
    <property type="entry name" value="Ankyrin repeat"/>
    <property type="match status" value="1"/>
</dbReference>
<evidence type="ECO:0000256" key="3">
    <source>
        <dbReference type="ARBA" id="ARBA00022483"/>
    </source>
</evidence>
<evidence type="ECO:0000256" key="9">
    <source>
        <dbReference type="ARBA" id="ARBA00023298"/>
    </source>
</evidence>
<keyword evidence="9" id="KW-0472">Membrane</keyword>
<keyword evidence="5" id="KW-1052">Target cell membrane</keyword>
<dbReference type="PANTHER" id="PTHR46082">
    <property type="entry name" value="ATP/GTP-BINDING PROTEIN-RELATED"/>
    <property type="match status" value="1"/>
</dbReference>
<evidence type="ECO:0000256" key="2">
    <source>
        <dbReference type="ARBA" id="ARBA00004613"/>
    </source>
</evidence>
<dbReference type="Proteomes" id="UP001054837">
    <property type="component" value="Unassembled WGS sequence"/>
</dbReference>
<dbReference type="SUPFAM" id="SSF48452">
    <property type="entry name" value="TPR-like"/>
    <property type="match status" value="2"/>
</dbReference>
<proteinExistence type="predicted"/>
<dbReference type="InterPro" id="IPR053137">
    <property type="entry name" value="NLR-like"/>
</dbReference>
<dbReference type="Gene3D" id="1.25.40.20">
    <property type="entry name" value="Ankyrin repeat-containing domain"/>
    <property type="match status" value="1"/>
</dbReference>
<evidence type="ECO:0000313" key="11">
    <source>
        <dbReference type="Proteomes" id="UP001054837"/>
    </source>
</evidence>
<evidence type="ECO:0000256" key="8">
    <source>
        <dbReference type="ARBA" id="ARBA00023028"/>
    </source>
</evidence>
<comment type="caution">
    <text evidence="10">The sequence shown here is derived from an EMBL/GenBank/DDBJ whole genome shotgun (WGS) entry which is preliminary data.</text>
</comment>
<evidence type="ECO:0000256" key="4">
    <source>
        <dbReference type="ARBA" id="ARBA00022525"/>
    </source>
</evidence>
<comment type="subcellular location">
    <subcellularLocation>
        <location evidence="2">Secreted</location>
    </subcellularLocation>
    <subcellularLocation>
        <location evidence="1">Target cell membrane</location>
    </subcellularLocation>
</comment>
<dbReference type="GO" id="GO:0090729">
    <property type="term" value="F:toxin activity"/>
    <property type="evidence" value="ECO:0007669"/>
    <property type="project" value="UniProtKB-KW"/>
</dbReference>
<evidence type="ECO:0000313" key="10">
    <source>
        <dbReference type="EMBL" id="GIY83972.1"/>
    </source>
</evidence>
<accession>A0AAV4WN05</accession>
<dbReference type="PANTHER" id="PTHR46082:SF6">
    <property type="entry name" value="AAA+ ATPASE DOMAIN-CONTAINING PROTEIN-RELATED"/>
    <property type="match status" value="1"/>
</dbReference>
<keyword evidence="11" id="KW-1185">Reference proteome</keyword>
<dbReference type="InterPro" id="IPR011990">
    <property type="entry name" value="TPR-like_helical_dom_sf"/>
</dbReference>
<dbReference type="GO" id="GO:0044231">
    <property type="term" value="C:host cell presynaptic membrane"/>
    <property type="evidence" value="ECO:0007669"/>
    <property type="project" value="UniProtKB-KW"/>
</dbReference>
<dbReference type="SMART" id="SM00248">
    <property type="entry name" value="ANK"/>
    <property type="match status" value="3"/>
</dbReference>
<dbReference type="GO" id="GO:0006887">
    <property type="term" value="P:exocytosis"/>
    <property type="evidence" value="ECO:0007669"/>
    <property type="project" value="UniProtKB-KW"/>
</dbReference>
<organism evidence="10 11">
    <name type="scientific">Caerostris darwini</name>
    <dbReference type="NCBI Taxonomy" id="1538125"/>
    <lineage>
        <taxon>Eukaryota</taxon>
        <taxon>Metazoa</taxon>
        <taxon>Ecdysozoa</taxon>
        <taxon>Arthropoda</taxon>
        <taxon>Chelicerata</taxon>
        <taxon>Arachnida</taxon>
        <taxon>Araneae</taxon>
        <taxon>Araneomorphae</taxon>
        <taxon>Entelegynae</taxon>
        <taxon>Araneoidea</taxon>
        <taxon>Araneidae</taxon>
        <taxon>Caerostris</taxon>
    </lineage>
</organism>
<name>A0AAV4WN05_9ARAC</name>
<evidence type="ECO:0000256" key="5">
    <source>
        <dbReference type="ARBA" id="ARBA00022537"/>
    </source>
</evidence>
<dbReference type="EMBL" id="BPLQ01014876">
    <property type="protein sequence ID" value="GIY83972.1"/>
    <property type="molecule type" value="Genomic_DNA"/>
</dbReference>
<dbReference type="GO" id="GO:0005576">
    <property type="term" value="C:extracellular region"/>
    <property type="evidence" value="ECO:0007669"/>
    <property type="project" value="UniProtKB-SubCell"/>
</dbReference>
<dbReference type="GO" id="GO:0044218">
    <property type="term" value="C:other organism cell membrane"/>
    <property type="evidence" value="ECO:0007669"/>
    <property type="project" value="UniProtKB-KW"/>
</dbReference>
<keyword evidence="3" id="KW-0268">Exocytosis</keyword>
<dbReference type="Pfam" id="PF13424">
    <property type="entry name" value="TPR_12"/>
    <property type="match status" value="1"/>
</dbReference>
<evidence type="ECO:0000256" key="1">
    <source>
        <dbReference type="ARBA" id="ARBA00004175"/>
    </source>
</evidence>
<sequence length="536" mass="61459">MHSQNGETPLHIAVEKEIISLLRFVSDSFKKVQLHNHSVLSDLRKDIDLAKIVLRAKNRGDRTLIEFAILSDFPETKQLKELFQDIRLEIIARIFVAEKFEESFSVYEKVLHERIEIFGSDNPSVLDIQTCMAQILFKELKYDESLCMLQVVYQKRQIYFSDTHKEILFIKSIIASILSLQGNNQEGLSILRQVLSKQEAILEPNDEYILFTQTEIAVALAKAKKYSESLKILFKILEKYKKEYGPDHSILLEFELGIGNVLKLQGNFSDAIKYFKEVYEKRKKELGPENPHTLQVKVDIANILYEQHNSFEFYDVIERVLRKQKRSFNPNHPYILQNEVKLADILYMEGRHVSALKYFLTLEKKTAFLGSKHFLFKNCRQRIDCISAFFKDLGGERGVDVLQVFEGGNASFHVAAAQGQSATADIIMRHCQDRHRRTLQNVVNATNDEGSTPLHVAVDVKTVKCLLKRGVLYDAKIKANRTPLDLCKAEEIRSLLETVEDLFNSVQNGKCDDVVGKIEALDAAASCTSDESEKFR</sequence>
<evidence type="ECO:0000256" key="6">
    <source>
        <dbReference type="ARBA" id="ARBA00022656"/>
    </source>
</evidence>
<evidence type="ECO:0000256" key="7">
    <source>
        <dbReference type="ARBA" id="ARBA00022699"/>
    </source>
</evidence>
<keyword evidence="6" id="KW-0800">Toxin</keyword>
<gene>
    <name evidence="10" type="primary">AVEN_76313_1</name>
    <name evidence="10" type="ORF">CDAR_532851</name>
</gene>
<dbReference type="InterPro" id="IPR036770">
    <property type="entry name" value="Ankyrin_rpt-contain_sf"/>
</dbReference>
<dbReference type="InterPro" id="IPR002110">
    <property type="entry name" value="Ankyrin_rpt"/>
</dbReference>
<keyword evidence="8" id="KW-0638">Presynaptic neurotoxin</keyword>
<dbReference type="AlphaFoldDB" id="A0AAV4WN05"/>
<keyword evidence="7" id="KW-0528">Neurotoxin</keyword>
<keyword evidence="9" id="KW-1053">Target membrane</keyword>